<dbReference type="Proteomes" id="UP000316714">
    <property type="component" value="Unassembled WGS sequence"/>
</dbReference>
<feature type="transmembrane region" description="Helical" evidence="1">
    <location>
        <begin position="312"/>
        <end position="335"/>
    </location>
</feature>
<feature type="transmembrane region" description="Helical" evidence="1">
    <location>
        <begin position="460"/>
        <end position="479"/>
    </location>
</feature>
<feature type="transmembrane region" description="Helical" evidence="1">
    <location>
        <begin position="393"/>
        <end position="420"/>
    </location>
</feature>
<gene>
    <name evidence="2" type="ORF">KOR34_30570</name>
</gene>
<feature type="transmembrane region" description="Helical" evidence="1">
    <location>
        <begin position="432"/>
        <end position="453"/>
    </location>
</feature>
<feature type="transmembrane region" description="Helical" evidence="1">
    <location>
        <begin position="491"/>
        <end position="513"/>
    </location>
</feature>
<dbReference type="EMBL" id="SIHJ01000001">
    <property type="protein sequence ID" value="TWT38089.1"/>
    <property type="molecule type" value="Genomic_DNA"/>
</dbReference>
<protein>
    <recommendedName>
        <fullName evidence="4">ABC-2 family transporter protein</fullName>
    </recommendedName>
</protein>
<feature type="transmembrane region" description="Helical" evidence="1">
    <location>
        <begin position="347"/>
        <end position="372"/>
    </location>
</feature>
<organism evidence="2 3">
    <name type="scientific">Posidoniimonas corsicana</name>
    <dbReference type="NCBI Taxonomy" id="1938618"/>
    <lineage>
        <taxon>Bacteria</taxon>
        <taxon>Pseudomonadati</taxon>
        <taxon>Planctomycetota</taxon>
        <taxon>Planctomycetia</taxon>
        <taxon>Pirellulales</taxon>
        <taxon>Lacipirellulaceae</taxon>
        <taxon>Posidoniimonas</taxon>
    </lineage>
</organism>
<name>A0A5C5VJM6_9BACT</name>
<dbReference type="OrthoDB" id="278798at2"/>
<feature type="transmembrane region" description="Helical" evidence="1">
    <location>
        <begin position="175"/>
        <end position="196"/>
    </location>
</feature>
<feature type="transmembrane region" description="Helical" evidence="1">
    <location>
        <begin position="42"/>
        <end position="68"/>
    </location>
</feature>
<feature type="transmembrane region" description="Helical" evidence="1">
    <location>
        <begin position="89"/>
        <end position="112"/>
    </location>
</feature>
<feature type="transmembrane region" description="Helical" evidence="1">
    <location>
        <begin position="20"/>
        <end position="36"/>
    </location>
</feature>
<evidence type="ECO:0000256" key="1">
    <source>
        <dbReference type="SAM" id="Phobius"/>
    </source>
</evidence>
<proteinExistence type="predicted"/>
<dbReference type="RefSeq" id="WP_146565378.1">
    <property type="nucleotide sequence ID" value="NZ_SIHJ01000001.1"/>
</dbReference>
<keyword evidence="1" id="KW-0812">Transmembrane</keyword>
<comment type="caution">
    <text evidence="2">The sequence shown here is derived from an EMBL/GenBank/DDBJ whole genome shotgun (WGS) entry which is preliminary data.</text>
</comment>
<accession>A0A5C5VJM6</accession>
<evidence type="ECO:0000313" key="2">
    <source>
        <dbReference type="EMBL" id="TWT38089.1"/>
    </source>
</evidence>
<sequence>MSSIWLNLFWREWREHQWKLLALCSVVFALVLATMPDRLQDWGGAAVVLAWMLSAPFGLFIGAGVAAGENSRGTMSYTQAQPVGLWRVGLTKLLVGGVVATLPGVLAVLFFWGLDRWGGLISEDLAEGLRWQMGMSKGVFSSAPALLIAVTIVTALSTYLWSAALGVNSRDEVRAAVWSVGALGAWTILLVAFAAVGDSWRLTNRFTTTSYLTLTSLGPLGPLAALTSRVEVNGIEVVTPGLRFSWLMISLLVHVALAAIFVTRYGRPLVSGTGNSQPAVSPLLPVRDFLAPPRRSRAVALAWKELRECGPLVLAGIGGCLLFGLTVLVVALVNGEGDFSARGRRELALFLVAPVVYVAPLVAVIVGLGATLRDLSPSLNTFWRSRPIDADQAFWVPAATGVATLAVCFVLPALLVVWWVQVSPWTLHNEVTIGWVGTGAAALLLFFSTGACFAAATRNAIYAAILSLGVSLTAVVWLGELFDDRRWITELWQMNLALLALGTAALLAAWAIYRADWPVRG</sequence>
<reference evidence="2 3" key="1">
    <citation type="submission" date="2019-02" db="EMBL/GenBank/DDBJ databases">
        <title>Deep-cultivation of Planctomycetes and their phenomic and genomic characterization uncovers novel biology.</title>
        <authorList>
            <person name="Wiegand S."/>
            <person name="Jogler M."/>
            <person name="Boedeker C."/>
            <person name="Pinto D."/>
            <person name="Vollmers J."/>
            <person name="Rivas-Marin E."/>
            <person name="Kohn T."/>
            <person name="Peeters S.H."/>
            <person name="Heuer A."/>
            <person name="Rast P."/>
            <person name="Oberbeckmann S."/>
            <person name="Bunk B."/>
            <person name="Jeske O."/>
            <person name="Meyerdierks A."/>
            <person name="Storesund J.E."/>
            <person name="Kallscheuer N."/>
            <person name="Luecker S."/>
            <person name="Lage O.M."/>
            <person name="Pohl T."/>
            <person name="Merkel B.J."/>
            <person name="Hornburger P."/>
            <person name="Mueller R.-W."/>
            <person name="Bruemmer F."/>
            <person name="Labrenz M."/>
            <person name="Spormann A.M."/>
            <person name="Op Den Camp H."/>
            <person name="Overmann J."/>
            <person name="Amann R."/>
            <person name="Jetten M.S.M."/>
            <person name="Mascher T."/>
            <person name="Medema M.H."/>
            <person name="Devos D.P."/>
            <person name="Kaster A.-K."/>
            <person name="Ovreas L."/>
            <person name="Rohde M."/>
            <person name="Galperin M.Y."/>
            <person name="Jogler C."/>
        </authorList>
    </citation>
    <scope>NUCLEOTIDE SEQUENCE [LARGE SCALE GENOMIC DNA]</scope>
    <source>
        <strain evidence="2 3">KOR34</strain>
    </source>
</reference>
<evidence type="ECO:0008006" key="4">
    <source>
        <dbReference type="Google" id="ProtNLM"/>
    </source>
</evidence>
<feature type="transmembrane region" description="Helical" evidence="1">
    <location>
        <begin position="139"/>
        <end position="163"/>
    </location>
</feature>
<keyword evidence="1" id="KW-1133">Transmembrane helix</keyword>
<keyword evidence="1" id="KW-0472">Membrane</keyword>
<evidence type="ECO:0000313" key="3">
    <source>
        <dbReference type="Proteomes" id="UP000316714"/>
    </source>
</evidence>
<dbReference type="AlphaFoldDB" id="A0A5C5VJM6"/>
<keyword evidence="3" id="KW-1185">Reference proteome</keyword>
<feature type="transmembrane region" description="Helical" evidence="1">
    <location>
        <begin position="244"/>
        <end position="262"/>
    </location>
</feature>